<proteinExistence type="predicted"/>
<keyword evidence="2" id="KW-1185">Reference proteome</keyword>
<organism evidence="1 2">
    <name type="scientific">Catenovulum sediminis</name>
    <dbReference type="NCBI Taxonomy" id="1740262"/>
    <lineage>
        <taxon>Bacteria</taxon>
        <taxon>Pseudomonadati</taxon>
        <taxon>Pseudomonadota</taxon>
        <taxon>Gammaproteobacteria</taxon>
        <taxon>Alteromonadales</taxon>
        <taxon>Alteromonadaceae</taxon>
        <taxon>Catenovulum</taxon>
    </lineage>
</organism>
<accession>A0ABV1REW8</accession>
<evidence type="ECO:0000313" key="1">
    <source>
        <dbReference type="EMBL" id="MER2491322.1"/>
    </source>
</evidence>
<feature type="non-terminal residue" evidence="1">
    <location>
        <position position="556"/>
    </location>
</feature>
<dbReference type="Proteomes" id="UP001467690">
    <property type="component" value="Unassembled WGS sequence"/>
</dbReference>
<gene>
    <name evidence="1" type="ORF">ABS311_05440</name>
</gene>
<name>A0ABV1REW8_9ALTE</name>
<reference evidence="1 2" key="1">
    <citation type="submission" date="2024-06" db="EMBL/GenBank/DDBJ databases">
        <authorList>
            <person name="Chen R.Y."/>
        </authorList>
    </citation>
    <scope>NUCLEOTIDE SEQUENCE [LARGE SCALE GENOMIC DNA]</scope>
    <source>
        <strain evidence="1 2">D2</strain>
    </source>
</reference>
<sequence length="556" mass="60791">MALFNLKFTDHKSCVKHSSLWLLGFLLLSSLFASKISVAAGGFDIWHAQHGFVVGRSLILSESGSLIWAEYDENGGVVNRSFALQEGNLSKGYVLPANEVLALVQVYQQLKQANPGAKLLDASEYQALEYTARNGHKVIKPATNGYRYFLVKPEAAILTGLESPFLMGFKFDVQSAVGAVSSADKAVLFDNQHQVALTSPYTVSPLSGFYRGEEEGALLNNVSQPYMPISGAAVEIIAPYDGFGVTGENGFYQAHYGVLPCPGFDFSYTTPAVTEVWYSAWTPTGRKPLMFPQFHPGYTLCQGSLDNLQYSNTSLTGIMMNVHLESIKASLPSALTYPSNFYIDAQLISGELFLANPGSSIELAATTEYKYQTPSFTERKFGMNDFDQDGSADVRVQGDSIIEYAGVMVDGEFLCETEADKQTHYAVYLSSNSSDETPACDSETNLLTPAPDLVRLIDYSADLSHQGLLSTISKEDLKDTDIYVFRSGNGQLLMEQKGLAEDVVSPFNSGTLFGVNENGLSFSSLIRGFESYVQTLWVSNPYSEYLSHSNINLNIA</sequence>
<dbReference type="RefSeq" id="WP_350400981.1">
    <property type="nucleotide sequence ID" value="NZ_JBELOE010000106.1"/>
</dbReference>
<evidence type="ECO:0000313" key="2">
    <source>
        <dbReference type="Proteomes" id="UP001467690"/>
    </source>
</evidence>
<comment type="caution">
    <text evidence="1">The sequence shown here is derived from an EMBL/GenBank/DDBJ whole genome shotgun (WGS) entry which is preliminary data.</text>
</comment>
<evidence type="ECO:0008006" key="3">
    <source>
        <dbReference type="Google" id="ProtNLM"/>
    </source>
</evidence>
<protein>
    <recommendedName>
        <fullName evidence="3">VCBS repeat-containing protein</fullName>
    </recommendedName>
</protein>
<dbReference type="EMBL" id="JBELOE010000106">
    <property type="protein sequence ID" value="MER2491322.1"/>
    <property type="molecule type" value="Genomic_DNA"/>
</dbReference>